<dbReference type="Proteomes" id="UP001189624">
    <property type="component" value="Chromosome 10"/>
</dbReference>
<keyword evidence="2" id="KW-1185">Reference proteome</keyword>
<reference evidence="1" key="1">
    <citation type="submission" date="2023-10" db="EMBL/GenBank/DDBJ databases">
        <authorList>
            <person name="Domelevo Entfellner J.-B."/>
        </authorList>
    </citation>
    <scope>NUCLEOTIDE SEQUENCE</scope>
</reference>
<proteinExistence type="predicted"/>
<organism evidence="1 2">
    <name type="scientific">Sphenostylis stenocarpa</name>
    <dbReference type="NCBI Taxonomy" id="92480"/>
    <lineage>
        <taxon>Eukaryota</taxon>
        <taxon>Viridiplantae</taxon>
        <taxon>Streptophyta</taxon>
        <taxon>Embryophyta</taxon>
        <taxon>Tracheophyta</taxon>
        <taxon>Spermatophyta</taxon>
        <taxon>Magnoliopsida</taxon>
        <taxon>eudicotyledons</taxon>
        <taxon>Gunneridae</taxon>
        <taxon>Pentapetalae</taxon>
        <taxon>rosids</taxon>
        <taxon>fabids</taxon>
        <taxon>Fabales</taxon>
        <taxon>Fabaceae</taxon>
        <taxon>Papilionoideae</taxon>
        <taxon>50 kb inversion clade</taxon>
        <taxon>NPAAA clade</taxon>
        <taxon>indigoferoid/millettioid clade</taxon>
        <taxon>Phaseoleae</taxon>
        <taxon>Sphenostylis</taxon>
    </lineage>
</organism>
<evidence type="ECO:0000313" key="1">
    <source>
        <dbReference type="EMBL" id="CAJ1977547.1"/>
    </source>
</evidence>
<dbReference type="Gramene" id="rna-AYBTSS11_LOCUS29714">
    <property type="protein sequence ID" value="CAJ1977547.1"/>
    <property type="gene ID" value="gene-AYBTSS11_LOCUS29714"/>
</dbReference>
<dbReference type="AlphaFoldDB" id="A0AA86W307"/>
<dbReference type="EMBL" id="OY731407">
    <property type="protein sequence ID" value="CAJ1977547.1"/>
    <property type="molecule type" value="Genomic_DNA"/>
</dbReference>
<accession>A0AA86W307</accession>
<name>A0AA86W307_9FABA</name>
<evidence type="ECO:0000313" key="2">
    <source>
        <dbReference type="Proteomes" id="UP001189624"/>
    </source>
</evidence>
<sequence length="220" mass="24575">MPVGSTSAPLAGNRSNHFFLTPSLTHSFRIPHAFSSPHHSIPSFSPTHTLYSGQRPSSSIPSHACIFIHAVRHVIPIMTSENILLRMGHQIMHHTLSLCTHTRITIRYNFVATEAFLGLVTVGGAKSCMSETNSLHPLFLARVMHLVWEANNGFIPIVGFIRGETEDSNSKEISKTRTGERQRQRHSSVLRLTGNKQGLVAEWSVLEDFIYKDFLISSYS</sequence>
<protein>
    <submittedName>
        <fullName evidence="1">Uncharacterized protein</fullName>
    </submittedName>
</protein>
<gene>
    <name evidence="1" type="ORF">AYBTSS11_LOCUS29714</name>
</gene>